<dbReference type="GO" id="GO:0046872">
    <property type="term" value="F:metal ion binding"/>
    <property type="evidence" value="ECO:0007669"/>
    <property type="project" value="UniProtKB-KW"/>
</dbReference>
<dbReference type="Gene3D" id="1.10.1520.10">
    <property type="entry name" value="Ribonuclease III domain"/>
    <property type="match status" value="1"/>
</dbReference>
<evidence type="ECO:0000259" key="17">
    <source>
        <dbReference type="PROSITE" id="PS50142"/>
    </source>
</evidence>
<keyword evidence="13 15" id="KW-0460">Magnesium</keyword>
<feature type="binding site" evidence="15">
    <location>
        <position position="118"/>
    </location>
    <ligand>
        <name>Mg(2+)</name>
        <dbReference type="ChEBI" id="CHEBI:18420"/>
    </ligand>
</feature>
<dbReference type="Pfam" id="PF00035">
    <property type="entry name" value="dsrm"/>
    <property type="match status" value="1"/>
</dbReference>
<evidence type="ECO:0000313" key="18">
    <source>
        <dbReference type="EMBL" id="MBC5580371.1"/>
    </source>
</evidence>
<evidence type="ECO:0000256" key="10">
    <source>
        <dbReference type="ARBA" id="ARBA00022723"/>
    </source>
</evidence>
<dbReference type="Proteomes" id="UP000659630">
    <property type="component" value="Unassembled WGS sequence"/>
</dbReference>
<comment type="caution">
    <text evidence="18">The sequence shown here is derived from an EMBL/GenBank/DDBJ whole genome shotgun (WGS) entry which is preliminary data.</text>
</comment>
<organism evidence="18 19">
    <name type="scientific">Anaerofilum hominis</name>
    <dbReference type="NCBI Taxonomy" id="2763016"/>
    <lineage>
        <taxon>Bacteria</taxon>
        <taxon>Bacillati</taxon>
        <taxon>Bacillota</taxon>
        <taxon>Clostridia</taxon>
        <taxon>Eubacteriales</taxon>
        <taxon>Oscillospiraceae</taxon>
        <taxon>Anaerofilum</taxon>
    </lineage>
</organism>
<comment type="subcellular location">
    <subcellularLocation>
        <location evidence="2 15">Cytoplasm</location>
    </subcellularLocation>
</comment>
<feature type="active site" evidence="15">
    <location>
        <position position="121"/>
    </location>
</feature>
<evidence type="ECO:0000256" key="13">
    <source>
        <dbReference type="ARBA" id="ARBA00022842"/>
    </source>
</evidence>
<keyword evidence="10 15" id="KW-0479">Metal-binding</keyword>
<dbReference type="NCBIfam" id="TIGR02191">
    <property type="entry name" value="RNaseIII"/>
    <property type="match status" value="1"/>
</dbReference>
<dbReference type="GO" id="GO:0008033">
    <property type="term" value="P:tRNA processing"/>
    <property type="evidence" value="ECO:0007669"/>
    <property type="project" value="UniProtKB-KW"/>
</dbReference>
<feature type="active site" evidence="15">
    <location>
        <position position="49"/>
    </location>
</feature>
<evidence type="ECO:0000256" key="2">
    <source>
        <dbReference type="ARBA" id="ARBA00004496"/>
    </source>
</evidence>
<dbReference type="PROSITE" id="PS50137">
    <property type="entry name" value="DS_RBD"/>
    <property type="match status" value="1"/>
</dbReference>
<keyword evidence="19" id="KW-1185">Reference proteome</keyword>
<evidence type="ECO:0000256" key="14">
    <source>
        <dbReference type="ARBA" id="ARBA00022884"/>
    </source>
</evidence>
<dbReference type="SUPFAM" id="SSF54768">
    <property type="entry name" value="dsRNA-binding domain-like"/>
    <property type="match status" value="1"/>
</dbReference>
<name>A0A923KV38_9FIRM</name>
<dbReference type="GO" id="GO:0003725">
    <property type="term" value="F:double-stranded RNA binding"/>
    <property type="evidence" value="ECO:0007669"/>
    <property type="project" value="TreeGrafter"/>
</dbReference>
<dbReference type="RefSeq" id="WP_186886730.1">
    <property type="nucleotide sequence ID" value="NZ_JACONZ010000001.1"/>
</dbReference>
<keyword evidence="8 15" id="KW-0819">tRNA processing</keyword>
<comment type="similarity">
    <text evidence="3">Belongs to the ribonuclease III family.</text>
</comment>
<comment type="catalytic activity">
    <reaction evidence="1 15">
        <text>Endonucleolytic cleavage to 5'-phosphomonoester.</text>
        <dbReference type="EC" id="3.1.26.3"/>
    </reaction>
</comment>
<comment type="function">
    <text evidence="15">Digests double-stranded RNA. Involved in the processing of primary rRNA transcript to yield the immediate precursors to the large and small rRNAs (23S and 16S). Processes some mRNAs, and tRNAs when they are encoded in the rRNA operon. Processes pre-crRNA and tracrRNA of type II CRISPR loci if present in the organism.</text>
</comment>
<dbReference type="AlphaFoldDB" id="A0A923KV38"/>
<keyword evidence="7 15" id="KW-0507">mRNA processing</keyword>
<dbReference type="PANTHER" id="PTHR11207:SF0">
    <property type="entry name" value="RIBONUCLEASE 3"/>
    <property type="match status" value="1"/>
</dbReference>
<dbReference type="EC" id="3.1.26.3" evidence="15"/>
<comment type="cofactor">
    <cofactor evidence="15">
        <name>Mg(2+)</name>
        <dbReference type="ChEBI" id="CHEBI:18420"/>
    </cofactor>
</comment>
<accession>A0A923KV38</accession>
<protein>
    <recommendedName>
        <fullName evidence="15">Ribonuclease 3</fullName>
        <ecNumber evidence="15">3.1.26.3</ecNumber>
    </recommendedName>
    <alternativeName>
        <fullName evidence="15">Ribonuclease III</fullName>
        <shortName evidence="15">RNase III</shortName>
    </alternativeName>
</protein>
<feature type="binding site" evidence="15">
    <location>
        <position position="121"/>
    </location>
    <ligand>
        <name>Mg(2+)</name>
        <dbReference type="ChEBI" id="CHEBI:18420"/>
    </ligand>
</feature>
<dbReference type="SMART" id="SM00535">
    <property type="entry name" value="RIBOc"/>
    <property type="match status" value="1"/>
</dbReference>
<keyword evidence="9 15" id="KW-0540">Nuclease</keyword>
<dbReference type="GO" id="GO:0010468">
    <property type="term" value="P:regulation of gene expression"/>
    <property type="evidence" value="ECO:0007669"/>
    <property type="project" value="TreeGrafter"/>
</dbReference>
<evidence type="ECO:0000256" key="4">
    <source>
        <dbReference type="ARBA" id="ARBA00011738"/>
    </source>
</evidence>
<keyword evidence="14 15" id="KW-0694">RNA-binding</keyword>
<keyword evidence="15" id="KW-0699">rRNA-binding</keyword>
<dbReference type="PANTHER" id="PTHR11207">
    <property type="entry name" value="RIBONUCLEASE III"/>
    <property type="match status" value="1"/>
</dbReference>
<dbReference type="HAMAP" id="MF_00104">
    <property type="entry name" value="RNase_III"/>
    <property type="match status" value="1"/>
</dbReference>
<dbReference type="InterPro" id="IPR011907">
    <property type="entry name" value="RNase_III"/>
</dbReference>
<keyword evidence="6 15" id="KW-0698">rRNA processing</keyword>
<gene>
    <name evidence="15" type="primary">rnc</name>
    <name evidence="18" type="ORF">H8S23_02515</name>
</gene>
<evidence type="ECO:0000256" key="7">
    <source>
        <dbReference type="ARBA" id="ARBA00022664"/>
    </source>
</evidence>
<evidence type="ECO:0000256" key="9">
    <source>
        <dbReference type="ARBA" id="ARBA00022722"/>
    </source>
</evidence>
<dbReference type="InterPro" id="IPR000999">
    <property type="entry name" value="RNase_III_dom"/>
</dbReference>
<evidence type="ECO:0000313" key="19">
    <source>
        <dbReference type="Proteomes" id="UP000659630"/>
    </source>
</evidence>
<feature type="binding site" evidence="15">
    <location>
        <position position="45"/>
    </location>
    <ligand>
        <name>Mg(2+)</name>
        <dbReference type="ChEBI" id="CHEBI:18420"/>
    </ligand>
</feature>
<dbReference type="GO" id="GO:0006364">
    <property type="term" value="P:rRNA processing"/>
    <property type="evidence" value="ECO:0007669"/>
    <property type="project" value="UniProtKB-UniRule"/>
</dbReference>
<keyword evidence="5 15" id="KW-0963">Cytoplasm</keyword>
<sequence length="227" mass="25257">MENLQGLERALGHQFSNIKLLSAAVTHSSFANEQRRGTEYNERLEFLGDSVLSIVVSEELFISHRHLPEGELTRIRAALVCETSCYEFAKKIGLGQYLRLGKGEENSGGRTRPSILADAFEAVLAALYLDGGLEAARAFILPLVRDEQAVPEDYKTRLQEIIQQNPEERLRYVVVDESGPDHNKSFVVEVHLNSNVIGRGEGHSKKLAEQQAAREALKLFGEDGGRL</sequence>
<reference evidence="18" key="1">
    <citation type="submission" date="2020-08" db="EMBL/GenBank/DDBJ databases">
        <title>Genome public.</title>
        <authorList>
            <person name="Liu C."/>
            <person name="Sun Q."/>
        </authorList>
    </citation>
    <scope>NUCLEOTIDE SEQUENCE</scope>
    <source>
        <strain evidence="18">BX8</strain>
    </source>
</reference>
<dbReference type="FunFam" id="3.30.160.20:FF:000003">
    <property type="entry name" value="Ribonuclease 3"/>
    <property type="match status" value="1"/>
</dbReference>
<dbReference type="GO" id="GO:0005737">
    <property type="term" value="C:cytoplasm"/>
    <property type="evidence" value="ECO:0007669"/>
    <property type="project" value="UniProtKB-SubCell"/>
</dbReference>
<evidence type="ECO:0000256" key="8">
    <source>
        <dbReference type="ARBA" id="ARBA00022694"/>
    </source>
</evidence>
<feature type="domain" description="RNase III" evidence="17">
    <location>
        <begin position="4"/>
        <end position="132"/>
    </location>
</feature>
<comment type="subunit">
    <text evidence="4 15">Homodimer.</text>
</comment>
<dbReference type="SMART" id="SM00358">
    <property type="entry name" value="DSRM"/>
    <property type="match status" value="1"/>
</dbReference>
<evidence type="ECO:0000259" key="16">
    <source>
        <dbReference type="PROSITE" id="PS50137"/>
    </source>
</evidence>
<dbReference type="GO" id="GO:0004525">
    <property type="term" value="F:ribonuclease III activity"/>
    <property type="evidence" value="ECO:0007669"/>
    <property type="project" value="UniProtKB-UniRule"/>
</dbReference>
<dbReference type="Pfam" id="PF14622">
    <property type="entry name" value="Ribonucleas_3_3"/>
    <property type="match status" value="1"/>
</dbReference>
<dbReference type="InterPro" id="IPR014720">
    <property type="entry name" value="dsRBD_dom"/>
</dbReference>
<dbReference type="PROSITE" id="PS00517">
    <property type="entry name" value="RNASE_3_1"/>
    <property type="match status" value="1"/>
</dbReference>
<keyword evidence="11 15" id="KW-0255">Endonuclease</keyword>
<feature type="domain" description="DRBM" evidence="16">
    <location>
        <begin position="153"/>
        <end position="222"/>
    </location>
</feature>
<proteinExistence type="inferred from homology"/>
<dbReference type="SUPFAM" id="SSF69065">
    <property type="entry name" value="RNase III domain-like"/>
    <property type="match status" value="1"/>
</dbReference>
<dbReference type="GO" id="GO:0006397">
    <property type="term" value="P:mRNA processing"/>
    <property type="evidence" value="ECO:0007669"/>
    <property type="project" value="UniProtKB-UniRule"/>
</dbReference>
<dbReference type="GO" id="GO:0019843">
    <property type="term" value="F:rRNA binding"/>
    <property type="evidence" value="ECO:0007669"/>
    <property type="project" value="UniProtKB-KW"/>
</dbReference>
<evidence type="ECO:0000256" key="3">
    <source>
        <dbReference type="ARBA" id="ARBA00010183"/>
    </source>
</evidence>
<evidence type="ECO:0000256" key="5">
    <source>
        <dbReference type="ARBA" id="ARBA00022490"/>
    </source>
</evidence>
<dbReference type="CDD" id="cd10845">
    <property type="entry name" value="DSRM_RNAse_III_family"/>
    <property type="match status" value="1"/>
</dbReference>
<dbReference type="GO" id="GO:0042802">
    <property type="term" value="F:identical protein binding"/>
    <property type="evidence" value="ECO:0007669"/>
    <property type="project" value="UniProtKB-ARBA"/>
</dbReference>
<dbReference type="CDD" id="cd00593">
    <property type="entry name" value="RIBOc"/>
    <property type="match status" value="1"/>
</dbReference>
<dbReference type="PROSITE" id="PS50142">
    <property type="entry name" value="RNASE_3_2"/>
    <property type="match status" value="1"/>
</dbReference>
<evidence type="ECO:0000256" key="12">
    <source>
        <dbReference type="ARBA" id="ARBA00022801"/>
    </source>
</evidence>
<evidence type="ECO:0000256" key="6">
    <source>
        <dbReference type="ARBA" id="ARBA00022552"/>
    </source>
</evidence>
<dbReference type="FunFam" id="1.10.1520.10:FF:000001">
    <property type="entry name" value="Ribonuclease 3"/>
    <property type="match status" value="1"/>
</dbReference>
<dbReference type="Gene3D" id="3.30.160.20">
    <property type="match status" value="1"/>
</dbReference>
<evidence type="ECO:0000256" key="15">
    <source>
        <dbReference type="HAMAP-Rule" id="MF_00104"/>
    </source>
</evidence>
<evidence type="ECO:0000256" key="1">
    <source>
        <dbReference type="ARBA" id="ARBA00000109"/>
    </source>
</evidence>
<evidence type="ECO:0000256" key="11">
    <source>
        <dbReference type="ARBA" id="ARBA00022759"/>
    </source>
</evidence>
<dbReference type="InterPro" id="IPR036389">
    <property type="entry name" value="RNase_III_sf"/>
</dbReference>
<keyword evidence="12 15" id="KW-0378">Hydrolase</keyword>
<dbReference type="EMBL" id="JACONZ010000001">
    <property type="protein sequence ID" value="MBC5580371.1"/>
    <property type="molecule type" value="Genomic_DNA"/>
</dbReference>